<accession>A0A8S1Y722</accession>
<gene>
    <name evidence="2" type="ORF">PPENT_87.1.T1530062</name>
</gene>
<dbReference type="PANTHER" id="PTHR19920:SF0">
    <property type="entry name" value="CYTOSOLIC IRON-SULFUR PROTEIN ASSEMBLY PROTEIN CIAO1-RELATED"/>
    <property type="match status" value="1"/>
</dbReference>
<dbReference type="AlphaFoldDB" id="A0A8S1Y722"/>
<proteinExistence type="predicted"/>
<dbReference type="InterPro" id="IPR001680">
    <property type="entry name" value="WD40_rpt"/>
</dbReference>
<protein>
    <recommendedName>
        <fullName evidence="4">WD40-repeat-containing domain</fullName>
    </recommendedName>
</protein>
<dbReference type="GO" id="GO:0097361">
    <property type="term" value="C:cytosolic [4Fe-4S] assembly targeting complex"/>
    <property type="evidence" value="ECO:0007669"/>
    <property type="project" value="TreeGrafter"/>
</dbReference>
<dbReference type="PANTHER" id="PTHR19920">
    <property type="entry name" value="WD40 PROTEIN CIAO1"/>
    <property type="match status" value="1"/>
</dbReference>
<dbReference type="PROSITE" id="PS50082">
    <property type="entry name" value="WD_REPEATS_2"/>
    <property type="match status" value="2"/>
</dbReference>
<keyword evidence="3" id="KW-1185">Reference proteome</keyword>
<feature type="repeat" description="WD" evidence="1">
    <location>
        <begin position="64"/>
        <end position="105"/>
    </location>
</feature>
<feature type="repeat" description="WD" evidence="1">
    <location>
        <begin position="152"/>
        <end position="183"/>
    </location>
</feature>
<evidence type="ECO:0008006" key="4">
    <source>
        <dbReference type="Google" id="ProtNLM"/>
    </source>
</evidence>
<name>A0A8S1Y722_9CILI</name>
<evidence type="ECO:0000313" key="2">
    <source>
        <dbReference type="EMBL" id="CAD8209093.1"/>
    </source>
</evidence>
<organism evidence="2 3">
    <name type="scientific">Paramecium pentaurelia</name>
    <dbReference type="NCBI Taxonomy" id="43138"/>
    <lineage>
        <taxon>Eukaryota</taxon>
        <taxon>Sar</taxon>
        <taxon>Alveolata</taxon>
        <taxon>Ciliophora</taxon>
        <taxon>Intramacronucleata</taxon>
        <taxon>Oligohymenophorea</taxon>
        <taxon>Peniculida</taxon>
        <taxon>Parameciidae</taxon>
        <taxon>Paramecium</taxon>
    </lineage>
</organism>
<dbReference type="OrthoDB" id="10262475at2759"/>
<sequence length="323" mass="37825">MYVNEEDDNWYSIDDAHPLNQDQWCYSIVFNKEGNIIISCSGKFIKVWKFQGGNMTYQKKKYIIKAHKKDINTLSYSKQQNMFVSGSDDNTIKIWTLNANNTFQQSQEIITQSWPLSSLLKQDDSQLFAGLWNGNLLIFNKNGNEYKLQKEIQSHKSQIYSISLNDSQDTLLTLGWDKQIKIYLPDGNIWQETSNVKLDKNGFRASFISDDQIIYQPLESGSTQFFQFNKNKKMIYNQNIDLNIGVAKEDKAFFPIQWNKQKGLFTIKLEKKLYVIKKENDNKFQIVKTFDFSDERTFGAVTPNFDYVIVWNKKVKGYEKKAI</sequence>
<dbReference type="Pfam" id="PF00400">
    <property type="entry name" value="WD40"/>
    <property type="match status" value="3"/>
</dbReference>
<evidence type="ECO:0000256" key="1">
    <source>
        <dbReference type="PROSITE-ProRule" id="PRU00221"/>
    </source>
</evidence>
<dbReference type="GO" id="GO:0016226">
    <property type="term" value="P:iron-sulfur cluster assembly"/>
    <property type="evidence" value="ECO:0007669"/>
    <property type="project" value="TreeGrafter"/>
</dbReference>
<keyword evidence="1" id="KW-0853">WD repeat</keyword>
<reference evidence="2" key="1">
    <citation type="submission" date="2021-01" db="EMBL/GenBank/DDBJ databases">
        <authorList>
            <consortium name="Genoscope - CEA"/>
            <person name="William W."/>
        </authorList>
    </citation>
    <scope>NUCLEOTIDE SEQUENCE</scope>
</reference>
<dbReference type="Proteomes" id="UP000689195">
    <property type="component" value="Unassembled WGS sequence"/>
</dbReference>
<dbReference type="SMART" id="SM00320">
    <property type="entry name" value="WD40"/>
    <property type="match status" value="3"/>
</dbReference>
<dbReference type="EMBL" id="CAJJDO010000153">
    <property type="protein sequence ID" value="CAD8209093.1"/>
    <property type="molecule type" value="Genomic_DNA"/>
</dbReference>
<comment type="caution">
    <text evidence="2">The sequence shown here is derived from an EMBL/GenBank/DDBJ whole genome shotgun (WGS) entry which is preliminary data.</text>
</comment>
<dbReference type="PROSITE" id="PS50294">
    <property type="entry name" value="WD_REPEATS_REGION"/>
    <property type="match status" value="1"/>
</dbReference>
<evidence type="ECO:0000313" key="3">
    <source>
        <dbReference type="Proteomes" id="UP000689195"/>
    </source>
</evidence>